<evidence type="ECO:0000313" key="3">
    <source>
        <dbReference type="Proteomes" id="UP001476798"/>
    </source>
</evidence>
<dbReference type="Proteomes" id="UP001476798">
    <property type="component" value="Unassembled WGS sequence"/>
</dbReference>
<reference evidence="2 3" key="1">
    <citation type="submission" date="2021-06" db="EMBL/GenBank/DDBJ databases">
        <authorList>
            <person name="Palmer J.M."/>
        </authorList>
    </citation>
    <scope>NUCLEOTIDE SEQUENCE [LARGE SCALE GENOMIC DNA]</scope>
    <source>
        <strain evidence="2 3">GA_2019</strain>
        <tissue evidence="2">Muscle</tissue>
    </source>
</reference>
<protein>
    <submittedName>
        <fullName evidence="2">Uncharacterized protein</fullName>
    </submittedName>
</protein>
<keyword evidence="3" id="KW-1185">Reference proteome</keyword>
<accession>A0ABV0NG36</accession>
<comment type="caution">
    <text evidence="2">The sequence shown here is derived from an EMBL/GenBank/DDBJ whole genome shotgun (WGS) entry which is preliminary data.</text>
</comment>
<evidence type="ECO:0000256" key="1">
    <source>
        <dbReference type="SAM" id="MobiDB-lite"/>
    </source>
</evidence>
<proteinExistence type="predicted"/>
<gene>
    <name evidence="2" type="ORF">GOODEAATRI_034645</name>
</gene>
<name>A0ABV0NG36_9TELE</name>
<feature type="region of interest" description="Disordered" evidence="1">
    <location>
        <begin position="1"/>
        <end position="28"/>
    </location>
</feature>
<dbReference type="EMBL" id="JAHRIO010039724">
    <property type="protein sequence ID" value="MEQ2170350.1"/>
    <property type="molecule type" value="Genomic_DNA"/>
</dbReference>
<evidence type="ECO:0000313" key="2">
    <source>
        <dbReference type="EMBL" id="MEQ2170350.1"/>
    </source>
</evidence>
<sequence>MDEEIDAQEWTERGAEGPLPSTEQPTSTQLELHRLPTELLLGGDGYSTWASSLKKMFFNQEQSKEAIESQLTNHLQRDEAYYCSEIKHGSRLVVVPCPKAVQRKEDISRWLRWESGWM</sequence>
<organism evidence="2 3">
    <name type="scientific">Goodea atripinnis</name>
    <dbReference type="NCBI Taxonomy" id="208336"/>
    <lineage>
        <taxon>Eukaryota</taxon>
        <taxon>Metazoa</taxon>
        <taxon>Chordata</taxon>
        <taxon>Craniata</taxon>
        <taxon>Vertebrata</taxon>
        <taxon>Euteleostomi</taxon>
        <taxon>Actinopterygii</taxon>
        <taxon>Neopterygii</taxon>
        <taxon>Teleostei</taxon>
        <taxon>Neoteleostei</taxon>
        <taxon>Acanthomorphata</taxon>
        <taxon>Ovalentaria</taxon>
        <taxon>Atherinomorphae</taxon>
        <taxon>Cyprinodontiformes</taxon>
        <taxon>Goodeidae</taxon>
        <taxon>Goodea</taxon>
    </lineage>
</organism>